<dbReference type="PANTHER" id="PTHR38329:SF1">
    <property type="entry name" value="CECROPIN-A1-RELATED"/>
    <property type="match status" value="1"/>
</dbReference>
<dbReference type="InParanoid" id="A0A7F5RDE2"/>
<keyword evidence="3" id="KW-0964">Secreted</keyword>
<evidence type="ECO:0000256" key="4">
    <source>
        <dbReference type="ARBA" id="ARBA00022529"/>
    </source>
</evidence>
<dbReference type="KEGG" id="apln:112905563"/>
<comment type="similarity">
    <text evidence="2 8">Belongs to the cecropin family.</text>
</comment>
<dbReference type="Proteomes" id="UP000192223">
    <property type="component" value="Unplaced"/>
</dbReference>
<dbReference type="PANTHER" id="PTHR38329">
    <property type="entry name" value="CECROPIN-A1-RELATED"/>
    <property type="match status" value="1"/>
</dbReference>
<dbReference type="GO" id="GO:0019731">
    <property type="term" value="P:antibacterial humoral response"/>
    <property type="evidence" value="ECO:0007669"/>
    <property type="project" value="InterPro"/>
</dbReference>
<evidence type="ECO:0000256" key="1">
    <source>
        <dbReference type="ARBA" id="ARBA00004613"/>
    </source>
</evidence>
<protein>
    <submittedName>
        <fullName evidence="11">Cecropin-B2-like isoform X1</fullName>
    </submittedName>
</protein>
<accession>A0A7F5RDE2</accession>
<dbReference type="GO" id="GO:0050830">
    <property type="term" value="P:defense response to Gram-positive bacterium"/>
    <property type="evidence" value="ECO:0007669"/>
    <property type="project" value="UniProtKB-ARBA"/>
</dbReference>
<keyword evidence="5 8" id="KW-0399">Innate immunity</keyword>
<dbReference type="GeneID" id="112905563"/>
<evidence type="ECO:0000256" key="2">
    <source>
        <dbReference type="ARBA" id="ARBA00010680"/>
    </source>
</evidence>
<keyword evidence="10" id="KW-1185">Reference proteome</keyword>
<evidence type="ECO:0000256" key="9">
    <source>
        <dbReference type="SAM" id="SignalP"/>
    </source>
</evidence>
<name>A0A7F5RDE2_AGRPL</name>
<sequence length="60" mass="6557">MNFSIIFLMITIIVAALLGQGEARWKGFKKIEKAGKRVFKAAEKGLPVAAQAVAIKNGRR</sequence>
<organism evidence="10 11">
    <name type="scientific">Agrilus planipennis</name>
    <name type="common">Emerald ash borer</name>
    <name type="synonym">Agrilus marcopoli</name>
    <dbReference type="NCBI Taxonomy" id="224129"/>
    <lineage>
        <taxon>Eukaryota</taxon>
        <taxon>Metazoa</taxon>
        <taxon>Ecdysozoa</taxon>
        <taxon>Arthropoda</taxon>
        <taxon>Hexapoda</taxon>
        <taxon>Insecta</taxon>
        <taxon>Pterygota</taxon>
        <taxon>Neoptera</taxon>
        <taxon>Endopterygota</taxon>
        <taxon>Coleoptera</taxon>
        <taxon>Polyphaga</taxon>
        <taxon>Elateriformia</taxon>
        <taxon>Buprestoidea</taxon>
        <taxon>Buprestidae</taxon>
        <taxon>Agrilinae</taxon>
        <taxon>Agrilus</taxon>
    </lineage>
</organism>
<dbReference type="AlphaFoldDB" id="A0A7F5RDE2"/>
<dbReference type="FunCoup" id="A0A7F5RDE2">
    <property type="interactions" value="67"/>
</dbReference>
<keyword evidence="9" id="KW-0732">Signal</keyword>
<dbReference type="InterPro" id="IPR020400">
    <property type="entry name" value="CecC/Srx/CECD"/>
</dbReference>
<dbReference type="GO" id="GO:0005615">
    <property type="term" value="C:extracellular space"/>
    <property type="evidence" value="ECO:0007669"/>
    <property type="project" value="TreeGrafter"/>
</dbReference>
<dbReference type="InterPro" id="IPR000875">
    <property type="entry name" value="CecC-like"/>
</dbReference>
<feature type="signal peptide" evidence="9">
    <location>
        <begin position="1"/>
        <end position="23"/>
    </location>
</feature>
<evidence type="ECO:0000256" key="3">
    <source>
        <dbReference type="ARBA" id="ARBA00022525"/>
    </source>
</evidence>
<keyword evidence="7 8" id="KW-0044">Antibiotic</keyword>
<feature type="chain" id="PRO_5028799547" evidence="9">
    <location>
        <begin position="24"/>
        <end position="60"/>
    </location>
</feature>
<dbReference type="GO" id="GO:0050829">
    <property type="term" value="P:defense response to Gram-negative bacterium"/>
    <property type="evidence" value="ECO:0007669"/>
    <property type="project" value="TreeGrafter"/>
</dbReference>
<evidence type="ECO:0000256" key="5">
    <source>
        <dbReference type="ARBA" id="ARBA00022588"/>
    </source>
</evidence>
<reference evidence="11" key="1">
    <citation type="submission" date="2025-08" db="UniProtKB">
        <authorList>
            <consortium name="RefSeq"/>
        </authorList>
    </citation>
    <scope>IDENTIFICATION</scope>
    <source>
        <tissue evidence="11">Entire body</tissue>
    </source>
</reference>
<dbReference type="PROSITE" id="PS00268">
    <property type="entry name" value="CECROPIN"/>
    <property type="match status" value="1"/>
</dbReference>
<proteinExistence type="inferred from homology"/>
<evidence type="ECO:0000313" key="11">
    <source>
        <dbReference type="RefSeq" id="XP_025833988.1"/>
    </source>
</evidence>
<comment type="subcellular location">
    <subcellularLocation>
        <location evidence="1 8">Secreted</location>
    </subcellularLocation>
</comment>
<gene>
    <name evidence="11" type="primary">LOC112905563</name>
</gene>
<evidence type="ECO:0000256" key="6">
    <source>
        <dbReference type="ARBA" id="ARBA00022859"/>
    </source>
</evidence>
<dbReference type="GO" id="GO:0045087">
    <property type="term" value="P:innate immune response"/>
    <property type="evidence" value="ECO:0007669"/>
    <property type="project" value="UniProtKB-KW"/>
</dbReference>
<evidence type="ECO:0000256" key="7">
    <source>
        <dbReference type="ARBA" id="ARBA00023022"/>
    </source>
</evidence>
<dbReference type="Pfam" id="PF00272">
    <property type="entry name" value="Cecropin"/>
    <property type="match status" value="1"/>
</dbReference>
<evidence type="ECO:0000256" key="8">
    <source>
        <dbReference type="RuleBase" id="RU003948"/>
    </source>
</evidence>
<evidence type="ECO:0000313" key="10">
    <source>
        <dbReference type="Proteomes" id="UP000192223"/>
    </source>
</evidence>
<dbReference type="OrthoDB" id="7410372at2759"/>
<keyword evidence="6 8" id="KW-0391">Immunity</keyword>
<keyword evidence="4 8" id="KW-0929">Antimicrobial</keyword>
<dbReference type="RefSeq" id="XP_025833988.1">
    <property type="nucleotide sequence ID" value="XM_025978203.1"/>
</dbReference>